<gene>
    <name evidence="2" type="ORF">A8806_101480</name>
</gene>
<feature type="transmembrane region" description="Helical" evidence="1">
    <location>
        <begin position="197"/>
        <end position="222"/>
    </location>
</feature>
<keyword evidence="1" id="KW-0812">Transmembrane</keyword>
<feature type="transmembrane region" description="Helical" evidence="1">
    <location>
        <begin position="12"/>
        <end position="34"/>
    </location>
</feature>
<feature type="transmembrane region" description="Helical" evidence="1">
    <location>
        <begin position="345"/>
        <end position="363"/>
    </location>
</feature>
<dbReference type="EMBL" id="QGDL01000001">
    <property type="protein sequence ID" value="PWJ32192.1"/>
    <property type="molecule type" value="Genomic_DNA"/>
</dbReference>
<sequence length="371" mass="42438">MWKIWKEEIYKIASRKIIWCGILVLLAFLTFRLWTIQQDYAVTIDGQTYYGKTAIKKDQELAKEYAGPLTEEKVRAIYDRFGFYYYDEKIDNFRGNFCNKYITEKMTNYRQLSGDNPDEIQFMEGEEWENNAAPLLKGDVQFDYVYGWDDMVETYGITMMLMLSVILIIGLSPVFAEEYTLRTADILLTTRRGKKSAIWMKISAAVFFAAAVYCLASLYIWLAYRYVFGTQGLDASTVLCGALPYHGTYPEEIGAFFVFIFVLGVAGIILLSAVVLAVSAICRNSFMAVVVSMIVFVIPVAWIKIFSPMWILGRKGTMLVNHFMLSQPVYLPLGWGFSFPEDVTVMHLLIALTVTVVCITAGYHKYRNYQG</sequence>
<evidence type="ECO:0000313" key="2">
    <source>
        <dbReference type="EMBL" id="PWJ32192.1"/>
    </source>
</evidence>
<keyword evidence="1" id="KW-1133">Transmembrane helix</keyword>
<dbReference type="Proteomes" id="UP000245845">
    <property type="component" value="Unassembled WGS sequence"/>
</dbReference>
<organism evidence="2 3">
    <name type="scientific">Faecalicatena orotica</name>
    <dbReference type="NCBI Taxonomy" id="1544"/>
    <lineage>
        <taxon>Bacteria</taxon>
        <taxon>Bacillati</taxon>
        <taxon>Bacillota</taxon>
        <taxon>Clostridia</taxon>
        <taxon>Lachnospirales</taxon>
        <taxon>Lachnospiraceae</taxon>
        <taxon>Faecalicatena</taxon>
    </lineage>
</organism>
<comment type="caution">
    <text evidence="2">The sequence shown here is derived from an EMBL/GenBank/DDBJ whole genome shotgun (WGS) entry which is preliminary data.</text>
</comment>
<accession>A0A2Y9B845</accession>
<keyword evidence="1" id="KW-0472">Membrane</keyword>
<feature type="transmembrane region" description="Helical" evidence="1">
    <location>
        <begin position="253"/>
        <end position="278"/>
    </location>
</feature>
<reference evidence="2 3" key="1">
    <citation type="submission" date="2018-05" db="EMBL/GenBank/DDBJ databases">
        <title>The Hungate 1000. A catalogue of reference genomes from the rumen microbiome.</title>
        <authorList>
            <person name="Kelly W."/>
        </authorList>
    </citation>
    <scope>NUCLEOTIDE SEQUENCE [LARGE SCALE GENOMIC DNA]</scope>
    <source>
        <strain evidence="2 3">NLAE-zl-C242</strain>
    </source>
</reference>
<protein>
    <submittedName>
        <fullName evidence="2">ABC-2 family transporter</fullName>
    </submittedName>
</protein>
<dbReference type="OrthoDB" id="2063767at2"/>
<evidence type="ECO:0000313" key="3">
    <source>
        <dbReference type="Proteomes" id="UP000245845"/>
    </source>
</evidence>
<dbReference type="RefSeq" id="WP_109729553.1">
    <property type="nucleotide sequence ID" value="NZ_BAAACK010000007.1"/>
</dbReference>
<name>A0A2Y9B845_9FIRM</name>
<dbReference type="AlphaFoldDB" id="A0A2Y9B845"/>
<keyword evidence="3" id="KW-1185">Reference proteome</keyword>
<feature type="transmembrane region" description="Helical" evidence="1">
    <location>
        <begin position="285"/>
        <end position="305"/>
    </location>
</feature>
<proteinExistence type="predicted"/>
<evidence type="ECO:0000256" key="1">
    <source>
        <dbReference type="SAM" id="Phobius"/>
    </source>
</evidence>
<feature type="transmembrane region" description="Helical" evidence="1">
    <location>
        <begin position="155"/>
        <end position="176"/>
    </location>
</feature>